<organism evidence="1 2">
    <name type="scientific">Mycolicibacterium tokaiense</name>
    <dbReference type="NCBI Taxonomy" id="39695"/>
    <lineage>
        <taxon>Bacteria</taxon>
        <taxon>Bacillati</taxon>
        <taxon>Actinomycetota</taxon>
        <taxon>Actinomycetes</taxon>
        <taxon>Mycobacteriales</taxon>
        <taxon>Mycobacteriaceae</taxon>
        <taxon>Mycolicibacterium</taxon>
    </lineage>
</organism>
<dbReference type="EMBL" id="UGQT01000001">
    <property type="protein sequence ID" value="STZ60798.1"/>
    <property type="molecule type" value="Genomic_DNA"/>
</dbReference>
<evidence type="ECO:0000313" key="2">
    <source>
        <dbReference type="Proteomes" id="UP000254978"/>
    </source>
</evidence>
<dbReference type="Proteomes" id="UP000254978">
    <property type="component" value="Unassembled WGS sequence"/>
</dbReference>
<accession>A0A378TJ09</accession>
<keyword evidence="2" id="KW-1185">Reference proteome</keyword>
<proteinExistence type="predicted"/>
<name>A0A378TJ09_9MYCO</name>
<reference evidence="1 2" key="1">
    <citation type="submission" date="2018-06" db="EMBL/GenBank/DDBJ databases">
        <authorList>
            <consortium name="Pathogen Informatics"/>
            <person name="Doyle S."/>
        </authorList>
    </citation>
    <scope>NUCLEOTIDE SEQUENCE [LARGE SCALE GENOMIC DNA]</scope>
    <source>
        <strain evidence="1 2">NCTC10821</strain>
    </source>
</reference>
<dbReference type="AlphaFoldDB" id="A0A378TJ09"/>
<evidence type="ECO:0008006" key="3">
    <source>
        <dbReference type="Google" id="ProtNLM"/>
    </source>
</evidence>
<protein>
    <recommendedName>
        <fullName evidence="3">GIY-YIG nuclease family protein</fullName>
    </recommendedName>
</protein>
<dbReference type="RefSeq" id="WP_115281870.1">
    <property type="nucleotide sequence ID" value="NZ_AP022600.1"/>
</dbReference>
<gene>
    <name evidence="1" type="ORF">NCTC10821_04342</name>
</gene>
<evidence type="ECO:0000313" key="1">
    <source>
        <dbReference type="EMBL" id="STZ60798.1"/>
    </source>
</evidence>
<sequence>MTAGPVDLSTFAGWLTFAELADTSVPRDAGVYVIVRPTDDPPQFRPDAPYRGDAPLPLTDLHARWVVGERLVYIGMASLGAKRDGLHRRLRQFRRYGEGHAARHSGGRRIFQLADHTGLLVAWRVTDDTEARNTERAMIAAFQTHYGVRPFANDAD</sequence>
<dbReference type="OrthoDB" id="7505417at2"/>